<reference evidence="2 3" key="1">
    <citation type="submission" date="2024-06" db="EMBL/GenBank/DDBJ databases">
        <title>Pontibacter populi HYL7-15.</title>
        <authorList>
            <person name="Kim M.K."/>
        </authorList>
    </citation>
    <scope>NUCLEOTIDE SEQUENCE [LARGE SCALE GENOMIC DNA]</scope>
    <source>
        <strain evidence="2 3">HYL7-15</strain>
    </source>
</reference>
<name>A0ABV1RPP3_9BACT</name>
<feature type="signal peptide" evidence="1">
    <location>
        <begin position="1"/>
        <end position="22"/>
    </location>
</feature>
<protein>
    <submittedName>
        <fullName evidence="2">Uncharacterized protein</fullName>
    </submittedName>
</protein>
<proteinExistence type="predicted"/>
<dbReference type="Proteomes" id="UP001476807">
    <property type="component" value="Unassembled WGS sequence"/>
</dbReference>
<comment type="caution">
    <text evidence="2">The sequence shown here is derived from an EMBL/GenBank/DDBJ whole genome shotgun (WGS) entry which is preliminary data.</text>
</comment>
<feature type="chain" id="PRO_5047339966" evidence="1">
    <location>
        <begin position="23"/>
        <end position="210"/>
    </location>
</feature>
<sequence length="210" mass="25032">MRALRKYLLAVLFTATIVGVQAQTKTQLEQDLDNLRTWMRKKSVQADSVTRAEWPSVKQEFKTLTSSLDKNTEKLSEESKAEYSQYKSRYGEWEERNEIRKAVDLDGRELERWEKQMTGTTRIGNIRPEDLRDAYIRLTDYTRVYRRNWNLRDWDYAEFVFGELNTRKAEVLDKLNNSDKIKIAALQVEFATLIKSREAQELYNDMREKR</sequence>
<accession>A0ABV1RPP3</accession>
<organism evidence="2 3">
    <name type="scientific">Pontibacter populi</name>
    <dbReference type="NCBI Taxonomy" id="890055"/>
    <lineage>
        <taxon>Bacteria</taxon>
        <taxon>Pseudomonadati</taxon>
        <taxon>Bacteroidota</taxon>
        <taxon>Cytophagia</taxon>
        <taxon>Cytophagales</taxon>
        <taxon>Hymenobacteraceae</taxon>
        <taxon>Pontibacter</taxon>
    </lineage>
</organism>
<evidence type="ECO:0000313" key="2">
    <source>
        <dbReference type="EMBL" id="MER2996334.1"/>
    </source>
</evidence>
<keyword evidence="3" id="KW-1185">Reference proteome</keyword>
<dbReference type="EMBL" id="JBEOKT010000002">
    <property type="protein sequence ID" value="MER2996334.1"/>
    <property type="molecule type" value="Genomic_DNA"/>
</dbReference>
<dbReference type="RefSeq" id="WP_350410602.1">
    <property type="nucleotide sequence ID" value="NZ_JBEOKT010000002.1"/>
</dbReference>
<keyword evidence="1" id="KW-0732">Signal</keyword>
<gene>
    <name evidence="2" type="ORF">ABS362_02175</name>
</gene>
<evidence type="ECO:0000313" key="3">
    <source>
        <dbReference type="Proteomes" id="UP001476807"/>
    </source>
</evidence>
<evidence type="ECO:0000256" key="1">
    <source>
        <dbReference type="SAM" id="SignalP"/>
    </source>
</evidence>